<dbReference type="HAMAP" id="MF_00528">
    <property type="entry name" value="Maf"/>
    <property type="match status" value="1"/>
</dbReference>
<dbReference type="SUPFAM" id="SSF55811">
    <property type="entry name" value="Nudix"/>
    <property type="match status" value="1"/>
</dbReference>
<dbReference type="EMBL" id="JBANBB010000001">
    <property type="protein sequence ID" value="MEK0306099.1"/>
    <property type="molecule type" value="Genomic_DNA"/>
</dbReference>
<feature type="region of interest" description="Disordered" evidence="4">
    <location>
        <begin position="85"/>
        <end position="112"/>
    </location>
</feature>
<comment type="catalytic activity">
    <reaction evidence="3">
        <text>a ribonucleoside 5'-triphosphate + H2O = a ribonucleoside 5'-phosphate + diphosphate + H(+)</text>
        <dbReference type="Rhea" id="RHEA:23996"/>
        <dbReference type="ChEBI" id="CHEBI:15377"/>
        <dbReference type="ChEBI" id="CHEBI:15378"/>
        <dbReference type="ChEBI" id="CHEBI:33019"/>
        <dbReference type="ChEBI" id="CHEBI:58043"/>
        <dbReference type="ChEBI" id="CHEBI:61557"/>
        <dbReference type="EC" id="3.6.1.9"/>
    </reaction>
</comment>
<accession>A0ABU8ZND1</accession>
<keyword evidence="3" id="KW-0546">Nucleotide metabolism</keyword>
<evidence type="ECO:0000256" key="2">
    <source>
        <dbReference type="ARBA" id="ARBA00022801"/>
    </source>
</evidence>
<dbReference type="CDD" id="cd00555">
    <property type="entry name" value="Maf"/>
    <property type="match status" value="1"/>
</dbReference>
<gene>
    <name evidence="6" type="ORF">V8P97_01220</name>
</gene>
<dbReference type="Gene3D" id="3.90.79.10">
    <property type="entry name" value="Nucleoside Triphosphate Pyrophosphohydrolase"/>
    <property type="match status" value="1"/>
</dbReference>
<feature type="domain" description="Nudix hydrolase" evidence="5">
    <location>
        <begin position="313"/>
        <end position="448"/>
    </location>
</feature>
<comment type="caution">
    <text evidence="3">Lacks conserved residue(s) required for the propagation of feature annotation.</text>
</comment>
<dbReference type="InterPro" id="IPR003697">
    <property type="entry name" value="Maf-like"/>
</dbReference>
<dbReference type="PANTHER" id="PTHR43213:SF5">
    <property type="entry name" value="BIFUNCTIONAL DTTP_UTP PYROPHOSPHATASE_METHYLTRANSFERASE PROTEIN-RELATED"/>
    <property type="match status" value="1"/>
</dbReference>
<keyword evidence="7" id="KW-1185">Reference proteome</keyword>
<dbReference type="SUPFAM" id="SSF52972">
    <property type="entry name" value="ITPase-like"/>
    <property type="match status" value="2"/>
</dbReference>
<evidence type="ECO:0000313" key="6">
    <source>
        <dbReference type="EMBL" id="MEK0306099.1"/>
    </source>
</evidence>
<dbReference type="Pfam" id="PF00293">
    <property type="entry name" value="NUDIX"/>
    <property type="match status" value="1"/>
</dbReference>
<organism evidence="6 7">
    <name type="scientific">Bifidobacterium favimelis</name>
    <dbReference type="NCBI Taxonomy" id="3122979"/>
    <lineage>
        <taxon>Bacteria</taxon>
        <taxon>Bacillati</taxon>
        <taxon>Actinomycetota</taxon>
        <taxon>Actinomycetes</taxon>
        <taxon>Bifidobacteriales</taxon>
        <taxon>Bifidobacteriaceae</taxon>
        <taxon>Bifidobacterium</taxon>
    </lineage>
</organism>
<comment type="catalytic activity">
    <reaction evidence="3">
        <text>a 2'-deoxyribonucleoside 5'-triphosphate + H2O = a 2'-deoxyribonucleoside 5'-phosphate + diphosphate + H(+)</text>
        <dbReference type="Rhea" id="RHEA:44644"/>
        <dbReference type="ChEBI" id="CHEBI:15377"/>
        <dbReference type="ChEBI" id="CHEBI:15378"/>
        <dbReference type="ChEBI" id="CHEBI:33019"/>
        <dbReference type="ChEBI" id="CHEBI:61560"/>
        <dbReference type="ChEBI" id="CHEBI:65317"/>
        <dbReference type="EC" id="3.6.1.9"/>
    </reaction>
</comment>
<protein>
    <recommendedName>
        <fullName evidence="3">Nucleoside triphosphate pyrophosphatase</fullName>
        <ecNumber evidence="3">3.6.1.9</ecNumber>
    </recommendedName>
    <alternativeName>
        <fullName evidence="3">Nucleotide pyrophosphatase</fullName>
        <shortName evidence="3">Nucleotide PPase</shortName>
    </alternativeName>
</protein>
<dbReference type="PROSITE" id="PS00893">
    <property type="entry name" value="NUDIX_BOX"/>
    <property type="match status" value="1"/>
</dbReference>
<keyword evidence="2 3" id="KW-0378">Hydrolase</keyword>
<dbReference type="PANTHER" id="PTHR43213">
    <property type="entry name" value="BIFUNCTIONAL DTTP/UTP PYROPHOSPHATASE/METHYLTRANSFERASE PROTEIN-RELATED"/>
    <property type="match status" value="1"/>
</dbReference>
<comment type="caution">
    <text evidence="6">The sequence shown here is derived from an EMBL/GenBank/DDBJ whole genome shotgun (WGS) entry which is preliminary data.</text>
</comment>
<dbReference type="Pfam" id="PF02545">
    <property type="entry name" value="Maf"/>
    <property type="match status" value="1"/>
</dbReference>
<evidence type="ECO:0000259" key="5">
    <source>
        <dbReference type="PROSITE" id="PS51462"/>
    </source>
</evidence>
<dbReference type="InterPro" id="IPR020084">
    <property type="entry name" value="NUDIX_hydrolase_CS"/>
</dbReference>
<evidence type="ECO:0000256" key="1">
    <source>
        <dbReference type="ARBA" id="ARBA00001968"/>
    </source>
</evidence>
<evidence type="ECO:0000313" key="7">
    <source>
        <dbReference type="Proteomes" id="UP001373159"/>
    </source>
</evidence>
<evidence type="ECO:0000256" key="3">
    <source>
        <dbReference type="HAMAP-Rule" id="MF_00528"/>
    </source>
</evidence>
<comment type="function">
    <text evidence="3">Nucleoside triphosphate pyrophosphatase. May have a dual role in cell division arrest and in preventing the incorporation of modified nucleotides into cellular nucleic acids.</text>
</comment>
<name>A0ABU8ZND1_9BIFI</name>
<feature type="compositionally biased region" description="Gly residues" evidence="4">
    <location>
        <begin position="99"/>
        <end position="109"/>
    </location>
</feature>
<dbReference type="CDD" id="cd18877">
    <property type="entry name" value="NUDIX_Hydrolase"/>
    <property type="match status" value="1"/>
</dbReference>
<feature type="active site" description="Proton acceptor" evidence="3">
    <location>
        <position position="143"/>
    </location>
</feature>
<dbReference type="InterPro" id="IPR029001">
    <property type="entry name" value="ITPase-like_fam"/>
</dbReference>
<comment type="cofactor">
    <cofactor evidence="1 3">
        <name>a divalent metal cation</name>
        <dbReference type="ChEBI" id="CHEBI:60240"/>
    </cofactor>
</comment>
<dbReference type="PROSITE" id="PS51462">
    <property type="entry name" value="NUDIX"/>
    <property type="match status" value="1"/>
</dbReference>
<proteinExistence type="inferred from homology"/>
<reference evidence="6 7" key="1">
    <citation type="submission" date="2024-02" db="EMBL/GenBank/DDBJ databases">
        <title>Bifidobacterium honeyensis sp. nov., isolated from the comb honey.</title>
        <authorList>
            <person name="Liu W."/>
            <person name="Li Y."/>
        </authorList>
    </citation>
    <scope>NUCLEOTIDE SEQUENCE [LARGE SCALE GENOMIC DNA]</scope>
    <source>
        <strain evidence="6 7">IMAU50988</strain>
    </source>
</reference>
<keyword evidence="3" id="KW-0963">Cytoplasm</keyword>
<dbReference type="Proteomes" id="UP001373159">
    <property type="component" value="Unassembled WGS sequence"/>
</dbReference>
<dbReference type="InterPro" id="IPR000086">
    <property type="entry name" value="NUDIX_hydrolase_dom"/>
</dbReference>
<dbReference type="InterPro" id="IPR015797">
    <property type="entry name" value="NUDIX_hydrolase-like_dom_sf"/>
</dbReference>
<dbReference type="Gene3D" id="3.90.950.10">
    <property type="match status" value="1"/>
</dbReference>
<comment type="similarity">
    <text evidence="3">Belongs to the Maf family.</text>
</comment>
<sequence>MTIPVILASGSPSRRRVLYDAGIMPTIRVSSVDESGLLEAARRSEGAGLPIGRQVGLLARAKAQAVNRAYREVAEVSREATGQALVSRPLLPGPARKSGGAGGTTGGLGDQEDALTAEDLPTLLAGEGSLGSSGVGPLIIGCDSMFLFDGEIYGKPHDPQVALSRIEAFRGRQGQLWTGHCLIDFATGDMREGASCATVRFADYTDAEAEAYVATGEPLEVAGSFTLEGYGAAFIEGVEGDPHGVLGISLPLVRRLAADLGIAWEDLWNIRRGGQGARLTDHDKAAASTPPEGNVRQPGDGWVDCACGHRHWGLNGASGVLLVRRDGETGEPTAVAMQHRAVWSAQGGTWGVPGGAIADGENPVEGALRESHEEAGIDPEDIEVVGTFREDHGPWAYTTVFAFERPGRQVDLKANDDESLSVEWVPIDQVPDRRLLAAFKADWPGFRKRVETLAQEHRQG</sequence>
<evidence type="ECO:0000256" key="4">
    <source>
        <dbReference type="SAM" id="MobiDB-lite"/>
    </source>
</evidence>
<comment type="subcellular location">
    <subcellularLocation>
        <location evidence="3">Cytoplasm</location>
    </subcellularLocation>
</comment>
<dbReference type="RefSeq" id="WP_340468636.1">
    <property type="nucleotide sequence ID" value="NZ_JBANBB010000001.1"/>
</dbReference>
<dbReference type="EC" id="3.6.1.9" evidence="3"/>